<evidence type="ECO:0000313" key="9">
    <source>
        <dbReference type="Proteomes" id="UP000014174"/>
    </source>
</evidence>
<sequence>MKQAKSSILLVIIAFATVYIVWGSTYFFIQKAVLHIPPFIMGSIRFMIAGGIMLSWSAMKGEKIFRKDLIRSAGISGLLLLFVGNGCVIWVEQYIPSGMVAIMVSSAPLWFVLFDKPNWGANFRSLHTILGLVIGFAGVILLFWNQVGELFSKHDLTNLPALIMLLIGSMAWSAGSLYSKYYSTSGSAIVNTGWQMMIAGLAFVPGTFILQEWKTVVWESIPTESWLSLLYLILMGSIAAFSAYIWLLQVRPATQVSTYAYVNPVIAVLLGVFFAHEKVSFIQILGLAIILGSVLLINLSRYRQGKKKLS</sequence>
<dbReference type="SUPFAM" id="SSF103481">
    <property type="entry name" value="Multidrug resistance efflux transporter EmrE"/>
    <property type="match status" value="2"/>
</dbReference>
<accession>R9GXM4</accession>
<feature type="transmembrane region" description="Helical" evidence="6">
    <location>
        <begin position="159"/>
        <end position="178"/>
    </location>
</feature>
<keyword evidence="4 6" id="KW-1133">Transmembrane helix</keyword>
<dbReference type="GO" id="GO:0016020">
    <property type="term" value="C:membrane"/>
    <property type="evidence" value="ECO:0007669"/>
    <property type="project" value="UniProtKB-SubCell"/>
</dbReference>
<evidence type="ECO:0000259" key="7">
    <source>
        <dbReference type="Pfam" id="PF00892"/>
    </source>
</evidence>
<dbReference type="InterPro" id="IPR037185">
    <property type="entry name" value="EmrE-like"/>
</dbReference>
<feature type="transmembrane region" description="Helical" evidence="6">
    <location>
        <begin position="259"/>
        <end position="275"/>
    </location>
</feature>
<dbReference type="EMBL" id="AQPN01000010">
    <property type="protein sequence ID" value="EOR96511.1"/>
    <property type="molecule type" value="Genomic_DNA"/>
</dbReference>
<name>R9GXM4_9SPHI</name>
<feature type="transmembrane region" description="Helical" evidence="6">
    <location>
        <begin position="281"/>
        <end position="299"/>
    </location>
</feature>
<keyword evidence="9" id="KW-1185">Reference proteome</keyword>
<dbReference type="PANTHER" id="PTHR32322:SF2">
    <property type="entry name" value="EAMA DOMAIN-CONTAINING PROTEIN"/>
    <property type="match status" value="1"/>
</dbReference>
<evidence type="ECO:0000256" key="5">
    <source>
        <dbReference type="ARBA" id="ARBA00023136"/>
    </source>
</evidence>
<comment type="similarity">
    <text evidence="2">Belongs to the EamA transporter family.</text>
</comment>
<dbReference type="eggNOG" id="COG0697">
    <property type="taxonomic scope" value="Bacteria"/>
</dbReference>
<feature type="transmembrane region" description="Helical" evidence="6">
    <location>
        <begin position="190"/>
        <end position="209"/>
    </location>
</feature>
<comment type="subcellular location">
    <subcellularLocation>
        <location evidence="1">Membrane</location>
        <topology evidence="1">Multi-pass membrane protein</topology>
    </subcellularLocation>
</comment>
<evidence type="ECO:0000256" key="3">
    <source>
        <dbReference type="ARBA" id="ARBA00022692"/>
    </source>
</evidence>
<evidence type="ECO:0000256" key="4">
    <source>
        <dbReference type="ARBA" id="ARBA00022989"/>
    </source>
</evidence>
<dbReference type="STRING" id="1150600.ADIARSV_0295"/>
<dbReference type="Gene3D" id="1.10.3730.20">
    <property type="match status" value="1"/>
</dbReference>
<dbReference type="PATRIC" id="fig|1150600.3.peg.288"/>
<protein>
    <submittedName>
        <fullName evidence="8">Permease of the drug/metabolite transporter (DMT) superfamily</fullName>
    </submittedName>
</protein>
<evidence type="ECO:0000313" key="8">
    <source>
        <dbReference type="EMBL" id="EOR96511.1"/>
    </source>
</evidence>
<dbReference type="InterPro" id="IPR000620">
    <property type="entry name" value="EamA_dom"/>
</dbReference>
<dbReference type="OrthoDB" id="9812547at2"/>
<evidence type="ECO:0000256" key="1">
    <source>
        <dbReference type="ARBA" id="ARBA00004141"/>
    </source>
</evidence>
<feature type="domain" description="EamA" evidence="7">
    <location>
        <begin position="11"/>
        <end position="143"/>
    </location>
</feature>
<dbReference type="PANTHER" id="PTHR32322">
    <property type="entry name" value="INNER MEMBRANE TRANSPORTER"/>
    <property type="match status" value="1"/>
</dbReference>
<feature type="transmembrane region" description="Helical" evidence="6">
    <location>
        <begin position="126"/>
        <end position="147"/>
    </location>
</feature>
<feature type="domain" description="EamA" evidence="7">
    <location>
        <begin position="161"/>
        <end position="298"/>
    </location>
</feature>
<dbReference type="Pfam" id="PF00892">
    <property type="entry name" value="EamA"/>
    <property type="match status" value="2"/>
</dbReference>
<dbReference type="Proteomes" id="UP000014174">
    <property type="component" value="Unassembled WGS sequence"/>
</dbReference>
<proteinExistence type="inferred from homology"/>
<feature type="transmembrane region" description="Helical" evidence="6">
    <location>
        <begin position="69"/>
        <end position="91"/>
    </location>
</feature>
<feature type="transmembrane region" description="Helical" evidence="6">
    <location>
        <begin position="97"/>
        <end position="114"/>
    </location>
</feature>
<feature type="transmembrane region" description="Helical" evidence="6">
    <location>
        <begin position="7"/>
        <end position="29"/>
    </location>
</feature>
<gene>
    <name evidence="8" type="ORF">ADIARSV_0295</name>
</gene>
<dbReference type="AlphaFoldDB" id="R9GXM4"/>
<dbReference type="RefSeq" id="WP_016193546.1">
    <property type="nucleotide sequence ID" value="NZ_AQPN01000010.1"/>
</dbReference>
<evidence type="ECO:0000256" key="6">
    <source>
        <dbReference type="SAM" id="Phobius"/>
    </source>
</evidence>
<keyword evidence="5 6" id="KW-0472">Membrane</keyword>
<feature type="transmembrane region" description="Helical" evidence="6">
    <location>
        <begin position="35"/>
        <end position="57"/>
    </location>
</feature>
<reference evidence="8 9" key="1">
    <citation type="journal article" date="2013" name="Genome Announc.">
        <title>Draft Genome Sequence of Arcticibacter svalbardensis Strain MN12-7T, a Member of the Family Sphingobacteriaceae Isolated from an Arctic Soil Sample.</title>
        <authorList>
            <person name="Shivaji S."/>
            <person name="Ara S."/>
            <person name="Prasad S."/>
            <person name="Manasa B.P."/>
            <person name="Begum Z."/>
            <person name="Singh A."/>
            <person name="Kumar Pinnaka A."/>
        </authorList>
    </citation>
    <scope>NUCLEOTIDE SEQUENCE [LARGE SCALE GENOMIC DNA]</scope>
    <source>
        <strain evidence="8 9">MN12-7</strain>
    </source>
</reference>
<evidence type="ECO:0000256" key="2">
    <source>
        <dbReference type="ARBA" id="ARBA00007362"/>
    </source>
</evidence>
<keyword evidence="3 6" id="KW-0812">Transmembrane</keyword>
<feature type="transmembrane region" description="Helical" evidence="6">
    <location>
        <begin position="229"/>
        <end position="247"/>
    </location>
</feature>
<organism evidence="8 9">
    <name type="scientific">Arcticibacter svalbardensis MN12-7</name>
    <dbReference type="NCBI Taxonomy" id="1150600"/>
    <lineage>
        <taxon>Bacteria</taxon>
        <taxon>Pseudomonadati</taxon>
        <taxon>Bacteroidota</taxon>
        <taxon>Sphingobacteriia</taxon>
        <taxon>Sphingobacteriales</taxon>
        <taxon>Sphingobacteriaceae</taxon>
        <taxon>Arcticibacter</taxon>
    </lineage>
</organism>
<dbReference type="InterPro" id="IPR050638">
    <property type="entry name" value="AA-Vitamin_Transporters"/>
</dbReference>
<comment type="caution">
    <text evidence="8">The sequence shown here is derived from an EMBL/GenBank/DDBJ whole genome shotgun (WGS) entry which is preliminary data.</text>
</comment>